<gene>
    <name evidence="1" type="ORF">QQ020_01255</name>
</gene>
<reference evidence="1" key="1">
    <citation type="submission" date="2023-06" db="EMBL/GenBank/DDBJ databases">
        <title>Genomic of Agaribacillus aureum.</title>
        <authorList>
            <person name="Wang G."/>
        </authorList>
    </citation>
    <scope>NUCLEOTIDE SEQUENCE</scope>
    <source>
        <strain evidence="1">BMA12</strain>
    </source>
</reference>
<comment type="caution">
    <text evidence="1">The sequence shown here is derived from an EMBL/GenBank/DDBJ whole genome shotgun (WGS) entry which is preliminary data.</text>
</comment>
<keyword evidence="2" id="KW-1185">Reference proteome</keyword>
<proteinExistence type="predicted"/>
<evidence type="ECO:0000313" key="2">
    <source>
        <dbReference type="Proteomes" id="UP001172083"/>
    </source>
</evidence>
<protein>
    <recommendedName>
        <fullName evidence="3">Lipoprotein</fullName>
    </recommendedName>
</protein>
<accession>A0ABT8KZ01</accession>
<sequence length="231" mass="26889">MRLANIFTTVLLGIIILFSSCDTDTLEPNSSRLGFDFFPLEKGLFRTYDVEDIQYSVLSIDTLRYQLREQVVDSFLNQEDDYTYIIHRFSRVNENQSWGLDSVWTARQTPRQAISTENNVSFIKLIFPVNENAAWDGNALNVNQGDEYVIQDLFNPKTYKEKEVRTVTVLQEDEEDLLIKDERKEIFAEHIGLAEKTFIKLEFCDDSDCFGQKVIERGRALRLVLIDYGKE</sequence>
<dbReference type="Proteomes" id="UP001172083">
    <property type="component" value="Unassembled WGS sequence"/>
</dbReference>
<name>A0ABT8KZ01_9BACT</name>
<dbReference type="EMBL" id="JAUJEB010000001">
    <property type="protein sequence ID" value="MDN5210644.1"/>
    <property type="molecule type" value="Genomic_DNA"/>
</dbReference>
<dbReference type="RefSeq" id="WP_346755987.1">
    <property type="nucleotide sequence ID" value="NZ_JAUJEB010000001.1"/>
</dbReference>
<evidence type="ECO:0000313" key="1">
    <source>
        <dbReference type="EMBL" id="MDN5210644.1"/>
    </source>
</evidence>
<dbReference type="PROSITE" id="PS51257">
    <property type="entry name" value="PROKAR_LIPOPROTEIN"/>
    <property type="match status" value="1"/>
</dbReference>
<organism evidence="1 2">
    <name type="scientific">Agaribacillus aureus</name>
    <dbReference type="NCBI Taxonomy" id="3051825"/>
    <lineage>
        <taxon>Bacteria</taxon>
        <taxon>Pseudomonadati</taxon>
        <taxon>Bacteroidota</taxon>
        <taxon>Cytophagia</taxon>
        <taxon>Cytophagales</taxon>
        <taxon>Splendidivirgaceae</taxon>
        <taxon>Agaribacillus</taxon>
    </lineage>
</organism>
<evidence type="ECO:0008006" key="3">
    <source>
        <dbReference type="Google" id="ProtNLM"/>
    </source>
</evidence>